<proteinExistence type="predicted"/>
<feature type="transmembrane region" description="Helical" evidence="1">
    <location>
        <begin position="33"/>
        <end position="65"/>
    </location>
</feature>
<feature type="transmembrane region" description="Helical" evidence="1">
    <location>
        <begin position="5"/>
        <end position="21"/>
    </location>
</feature>
<evidence type="ECO:0000313" key="3">
    <source>
        <dbReference type="Proteomes" id="UP000676456"/>
    </source>
</evidence>
<dbReference type="InterPro" id="IPR014617">
    <property type="entry name" value="YphA_Bacsu"/>
</dbReference>
<reference evidence="2 3" key="1">
    <citation type="submission" date="2021-05" db="EMBL/GenBank/DDBJ databases">
        <title>Novel Bacillus species.</title>
        <authorList>
            <person name="Liu G."/>
        </authorList>
    </citation>
    <scope>NUCLEOTIDE SEQUENCE [LARGE SCALE GENOMIC DNA]</scope>
    <source>
        <strain evidence="2 3">FJAT-49682</strain>
    </source>
</reference>
<dbReference type="Proteomes" id="UP000676456">
    <property type="component" value="Unassembled WGS sequence"/>
</dbReference>
<feature type="transmembrane region" description="Helical" evidence="1">
    <location>
        <begin position="130"/>
        <end position="147"/>
    </location>
</feature>
<dbReference type="AlphaFoldDB" id="A0A942UQL1"/>
<dbReference type="EMBL" id="JAGYPN010000001">
    <property type="protein sequence ID" value="MBS4222214.1"/>
    <property type="molecule type" value="Genomic_DNA"/>
</dbReference>
<keyword evidence="3" id="KW-1185">Reference proteome</keyword>
<feature type="transmembrane region" description="Helical" evidence="1">
    <location>
        <begin position="167"/>
        <end position="185"/>
    </location>
</feature>
<name>A0A942UQL1_9BACI</name>
<keyword evidence="1" id="KW-0472">Membrane</keyword>
<protein>
    <submittedName>
        <fullName evidence="2">Uncharacterized protein</fullName>
    </submittedName>
</protein>
<dbReference type="Pfam" id="PF24124">
    <property type="entry name" value="YphA"/>
    <property type="match status" value="1"/>
</dbReference>
<evidence type="ECO:0000313" key="2">
    <source>
        <dbReference type="EMBL" id="MBS4222214.1"/>
    </source>
</evidence>
<accession>A0A942UQL1</accession>
<organism evidence="2 3">
    <name type="scientific">Lederbergia citrea</name>
    <dbReference type="NCBI Taxonomy" id="2833581"/>
    <lineage>
        <taxon>Bacteria</taxon>
        <taxon>Bacillati</taxon>
        <taxon>Bacillota</taxon>
        <taxon>Bacilli</taxon>
        <taxon>Bacillales</taxon>
        <taxon>Bacillaceae</taxon>
        <taxon>Lederbergia</taxon>
    </lineage>
</organism>
<comment type="caution">
    <text evidence="2">The sequence shown here is derived from an EMBL/GenBank/DDBJ whole genome shotgun (WGS) entry which is preliminary data.</text>
</comment>
<dbReference type="PIRSF" id="PIRSF036710">
    <property type="entry name" value="YphA_Bacsu"/>
    <property type="match status" value="1"/>
</dbReference>
<sequence>MPGMLYLFIVWSIWIICTFIMEKNLPYRWTIAAIALILIILQPTAITIFSMTISGPALLLILICYYSVSKLKMSKQVYVFFTVLALMVGYAGFLLFEMYDPVWMIIDRRIMVSFLLFLISYLISSSSLSTRVIVVVLGTLQGELLFAASLNRLDMPYLIGSKEYLDILATTTISLIIGNYIYKLYTLPKLNREKKISH</sequence>
<keyword evidence="1" id="KW-1133">Transmembrane helix</keyword>
<keyword evidence="1" id="KW-0812">Transmembrane</keyword>
<evidence type="ECO:0000256" key="1">
    <source>
        <dbReference type="SAM" id="Phobius"/>
    </source>
</evidence>
<feature type="transmembrane region" description="Helical" evidence="1">
    <location>
        <begin position="77"/>
        <end position="96"/>
    </location>
</feature>
<feature type="transmembrane region" description="Helical" evidence="1">
    <location>
        <begin position="102"/>
        <end position="123"/>
    </location>
</feature>
<gene>
    <name evidence="2" type="ORF">KHA91_05515</name>
</gene>